<organism evidence="1 2">
    <name type="scientific">Corynebacterium marinum DSM 44953</name>
    <dbReference type="NCBI Taxonomy" id="1224162"/>
    <lineage>
        <taxon>Bacteria</taxon>
        <taxon>Bacillati</taxon>
        <taxon>Actinomycetota</taxon>
        <taxon>Actinomycetes</taxon>
        <taxon>Mycobacteriales</taxon>
        <taxon>Corynebacteriaceae</taxon>
        <taxon>Corynebacterium</taxon>
    </lineage>
</organism>
<evidence type="ECO:0000313" key="1">
    <source>
        <dbReference type="EMBL" id="AJK68572.1"/>
    </source>
</evidence>
<dbReference type="RefSeq" id="WP_042621181.1">
    <property type="nucleotide sequence ID" value="NZ_CP007790.1"/>
</dbReference>
<name>A0A0B6TEZ8_9CORY</name>
<dbReference type="STRING" id="1224162.B840_04765"/>
<keyword evidence="2" id="KW-1185">Reference proteome</keyword>
<evidence type="ECO:0000313" key="2">
    <source>
        <dbReference type="Proteomes" id="UP000031928"/>
    </source>
</evidence>
<dbReference type="AlphaFoldDB" id="A0A0B6TEZ8"/>
<dbReference type="KEGG" id="cmq:B840_04765"/>
<dbReference type="Proteomes" id="UP000031928">
    <property type="component" value="Chromosome"/>
</dbReference>
<proteinExistence type="predicted"/>
<dbReference type="EMBL" id="CP007790">
    <property type="protein sequence ID" value="AJK68572.1"/>
    <property type="molecule type" value="Genomic_DNA"/>
</dbReference>
<gene>
    <name evidence="1" type="ORF">B840_04765</name>
</gene>
<reference evidence="1 2" key="1">
    <citation type="submission" date="2014-05" db="EMBL/GenBank/DDBJ databases">
        <title>Complete genome sequence of Corynebacterium marinum DSM 44953.</title>
        <authorList>
            <person name="Schaffert L."/>
            <person name="Albersmeier A."/>
            <person name="Kalinowski J."/>
            <person name="Ruckert C."/>
        </authorList>
    </citation>
    <scope>NUCLEOTIDE SEQUENCE [LARGE SCALE GENOMIC DNA]</scope>
    <source>
        <strain evidence="1 2">DSM 44953</strain>
    </source>
</reference>
<sequence>MNLLDHLLEAAHEVGGIAQPRRRAAVERWLLEFSAVNVQLNALQAMVVAEQLARRYGYWAIMDERSWDRLVRVPLRTELEWSFGGMWPADFARPLAVPGSHGDEVALFLPEDVPGAALDERIEPVEHREVGPPEFEVPEFEDFAGHLGERERAMLGKVVELHGLVRWDIDLPEGVDFFLDLSDPEMTETYGGEIYFHLNISPLAAEPDIMGMVLRMTAELLLLYMVGALEDPECGEPEWADWASPLELELAVWLAARRLRLDVRPGRAAAGWLISPELPAPGELRWALVYDVADGVEGAMLGHRYQVND</sequence>
<dbReference type="HOGENOM" id="CLU_078177_0_0_11"/>
<accession>A0A0B6TEZ8</accession>
<protein>
    <submittedName>
        <fullName evidence="1">Uncharacterized protein</fullName>
    </submittedName>
</protein>
<dbReference type="OrthoDB" id="4403607at2"/>